<protein>
    <submittedName>
        <fullName evidence="1">Uncharacterized protein</fullName>
    </submittedName>
</protein>
<organism evidence="1">
    <name type="scientific">Rhizophora mucronata</name>
    <name type="common">Asiatic mangrove</name>
    <dbReference type="NCBI Taxonomy" id="61149"/>
    <lineage>
        <taxon>Eukaryota</taxon>
        <taxon>Viridiplantae</taxon>
        <taxon>Streptophyta</taxon>
        <taxon>Embryophyta</taxon>
        <taxon>Tracheophyta</taxon>
        <taxon>Spermatophyta</taxon>
        <taxon>Magnoliopsida</taxon>
        <taxon>eudicotyledons</taxon>
        <taxon>Gunneridae</taxon>
        <taxon>Pentapetalae</taxon>
        <taxon>rosids</taxon>
        <taxon>fabids</taxon>
        <taxon>Malpighiales</taxon>
        <taxon>Rhizophoraceae</taxon>
        <taxon>Rhizophora</taxon>
    </lineage>
</organism>
<dbReference type="EMBL" id="GGEC01088754">
    <property type="protein sequence ID" value="MBX69238.1"/>
    <property type="molecule type" value="Transcribed_RNA"/>
</dbReference>
<proteinExistence type="predicted"/>
<reference evidence="1" key="1">
    <citation type="submission" date="2018-02" db="EMBL/GenBank/DDBJ databases">
        <title>Rhizophora mucronata_Transcriptome.</title>
        <authorList>
            <person name="Meera S.P."/>
            <person name="Sreeshan A."/>
            <person name="Augustine A."/>
        </authorList>
    </citation>
    <scope>NUCLEOTIDE SEQUENCE</scope>
    <source>
        <tissue evidence="1">Leaf</tissue>
    </source>
</reference>
<dbReference type="AlphaFoldDB" id="A0A2P2QQK6"/>
<sequence length="48" mass="5697">MLEIGKYNIAIRRQYYTDLRTLTICMVHKCTPKAECFQLKITHSFFIG</sequence>
<evidence type="ECO:0000313" key="1">
    <source>
        <dbReference type="EMBL" id="MBX69238.1"/>
    </source>
</evidence>
<accession>A0A2P2QQK6</accession>
<name>A0A2P2QQK6_RHIMU</name>